<dbReference type="Proteomes" id="UP000240717">
    <property type="component" value="Unassembled WGS sequence"/>
</dbReference>
<dbReference type="InterPro" id="IPR023351">
    <property type="entry name" value="YppE-like_sf"/>
</dbReference>
<dbReference type="AlphaFoldDB" id="A0A2T4Q370"/>
<name>A0A2T4Q370_STAWA</name>
<sequence length="110" mass="13307">MLDTIRQLIEEVNHMNDIYEQVREYDEDKDFHKVVEPYVRHIDSLLDQLKPYEQSLIDTTYMNKPKLDLLIKNIEELSVECHFKRSSRKLFTEKIKAVQYDLNNILNKHV</sequence>
<dbReference type="InterPro" id="IPR014913">
    <property type="entry name" value="YppE-like"/>
</dbReference>
<dbReference type="SUPFAM" id="SSF140415">
    <property type="entry name" value="YppE-like"/>
    <property type="match status" value="1"/>
</dbReference>
<evidence type="ECO:0000313" key="2">
    <source>
        <dbReference type="Proteomes" id="UP000240717"/>
    </source>
</evidence>
<comment type="caution">
    <text evidence="1">The sequence shown here is derived from an EMBL/GenBank/DDBJ whole genome shotgun (WGS) entry which is preliminary data.</text>
</comment>
<reference evidence="1 2" key="1">
    <citation type="journal article" date="2016" name="Front. Microbiol.">
        <title>Comprehensive Phylogenetic Analysis of Bovine Non-aureus Staphylococci Species Based on Whole-Genome Sequencing.</title>
        <authorList>
            <person name="Naushad S."/>
            <person name="Barkema H.W."/>
            <person name="Luby C."/>
            <person name="Condas L.A."/>
            <person name="Nobrega D.B."/>
            <person name="Carson D.A."/>
            <person name="De Buck J."/>
        </authorList>
    </citation>
    <scope>NUCLEOTIDE SEQUENCE [LARGE SCALE GENOMIC DNA]</scope>
    <source>
        <strain evidence="1 2">SNUC 2993</strain>
    </source>
</reference>
<dbReference type="EMBL" id="PZEV01000003">
    <property type="protein sequence ID" value="PTI52359.1"/>
    <property type="molecule type" value="Genomic_DNA"/>
</dbReference>
<proteinExistence type="predicted"/>
<dbReference type="Gene3D" id="1.20.120.440">
    <property type="entry name" value="YppE-like"/>
    <property type="match status" value="1"/>
</dbReference>
<evidence type="ECO:0000313" key="1">
    <source>
        <dbReference type="EMBL" id="PTI52359.1"/>
    </source>
</evidence>
<dbReference type="Pfam" id="PF08807">
    <property type="entry name" value="DUF1798"/>
    <property type="match status" value="1"/>
</dbReference>
<dbReference type="RefSeq" id="WP_107532411.1">
    <property type="nucleotide sequence ID" value="NZ_PZEV01000003.1"/>
</dbReference>
<gene>
    <name evidence="1" type="ORF">BU085_01515</name>
</gene>
<accession>A0A2T4Q370</accession>
<organism evidence="1 2">
    <name type="scientific">Staphylococcus warneri</name>
    <dbReference type="NCBI Taxonomy" id="1292"/>
    <lineage>
        <taxon>Bacteria</taxon>
        <taxon>Bacillati</taxon>
        <taxon>Bacillota</taxon>
        <taxon>Bacilli</taxon>
        <taxon>Bacillales</taxon>
        <taxon>Staphylococcaceae</taxon>
        <taxon>Staphylococcus</taxon>
    </lineage>
</organism>
<dbReference type="STRING" id="1194526.A284_06430"/>
<protein>
    <submittedName>
        <fullName evidence="1">DUF1798 domain-containing protein</fullName>
    </submittedName>
</protein>